<dbReference type="Pfam" id="PF19054">
    <property type="entry name" value="DUF5753"/>
    <property type="match status" value="1"/>
</dbReference>
<sequence length="273" mass="30704">MPAPKELDPTAGPTARFGAELRKYRYAAKLTQEQLAGRIGYSKSRIGNVERGDENPTRELIELCEKALGLDGALLTYWPAISGHRMPDWFRQWPPIERKADQLITWAPLIVPGLVQTEEYARAIFEGEPHKSPQQVEELVNARIERQAIFDRPTPPKFLAVVDEGILYRPIGDDFVTRRQLEHLITLAENKWFTVQLLPYAARCTAVLVGSALLAQENGVPIAAYVESAVHGRVVDSTSDIKRLVDRIELIRSAALPSYLSVQRIKERVAAWS</sequence>
<dbReference type="SUPFAM" id="SSF47413">
    <property type="entry name" value="lambda repressor-like DNA-binding domains"/>
    <property type="match status" value="1"/>
</dbReference>
<evidence type="ECO:0000313" key="3">
    <source>
        <dbReference type="Proteomes" id="UP000660745"/>
    </source>
</evidence>
<dbReference type="RefSeq" id="WP_225277604.1">
    <property type="nucleotide sequence ID" value="NZ_BMNK01000018.1"/>
</dbReference>
<dbReference type="Proteomes" id="UP000660745">
    <property type="component" value="Unassembled WGS sequence"/>
</dbReference>
<keyword evidence="3" id="KW-1185">Reference proteome</keyword>
<dbReference type="Gene3D" id="1.10.260.40">
    <property type="entry name" value="lambda repressor-like DNA-binding domains"/>
    <property type="match status" value="1"/>
</dbReference>
<protein>
    <submittedName>
        <fullName evidence="2">Transcriptional regulator</fullName>
    </submittedName>
</protein>
<dbReference type="InterPro" id="IPR001387">
    <property type="entry name" value="Cro/C1-type_HTH"/>
</dbReference>
<reference evidence="2" key="1">
    <citation type="journal article" date="2014" name="Int. J. Syst. Evol. Microbiol.">
        <title>Complete genome sequence of Corynebacterium casei LMG S-19264T (=DSM 44701T), isolated from a smear-ripened cheese.</title>
        <authorList>
            <consortium name="US DOE Joint Genome Institute (JGI-PGF)"/>
            <person name="Walter F."/>
            <person name="Albersmeier A."/>
            <person name="Kalinowski J."/>
            <person name="Ruckert C."/>
        </authorList>
    </citation>
    <scope>NUCLEOTIDE SEQUENCE</scope>
    <source>
        <strain evidence="2">CGMCC 4.7430</strain>
    </source>
</reference>
<dbReference type="SMART" id="SM00530">
    <property type="entry name" value="HTH_XRE"/>
    <property type="match status" value="1"/>
</dbReference>
<evidence type="ECO:0000313" key="2">
    <source>
        <dbReference type="EMBL" id="GGP15259.1"/>
    </source>
</evidence>
<dbReference type="InterPro" id="IPR043917">
    <property type="entry name" value="DUF5753"/>
</dbReference>
<gene>
    <name evidence="2" type="ORF">GCM10012278_74290</name>
</gene>
<dbReference type="GO" id="GO:0003677">
    <property type="term" value="F:DNA binding"/>
    <property type="evidence" value="ECO:0007669"/>
    <property type="project" value="InterPro"/>
</dbReference>
<organism evidence="2 3">
    <name type="scientific">Nonomuraea glycinis</name>
    <dbReference type="NCBI Taxonomy" id="2047744"/>
    <lineage>
        <taxon>Bacteria</taxon>
        <taxon>Bacillati</taxon>
        <taxon>Actinomycetota</taxon>
        <taxon>Actinomycetes</taxon>
        <taxon>Streptosporangiales</taxon>
        <taxon>Streptosporangiaceae</taxon>
        <taxon>Nonomuraea</taxon>
    </lineage>
</organism>
<dbReference type="Pfam" id="PF13560">
    <property type="entry name" value="HTH_31"/>
    <property type="match status" value="1"/>
</dbReference>
<proteinExistence type="predicted"/>
<dbReference type="CDD" id="cd00093">
    <property type="entry name" value="HTH_XRE"/>
    <property type="match status" value="1"/>
</dbReference>
<reference evidence="2" key="2">
    <citation type="submission" date="2020-09" db="EMBL/GenBank/DDBJ databases">
        <authorList>
            <person name="Sun Q."/>
            <person name="Zhou Y."/>
        </authorList>
    </citation>
    <scope>NUCLEOTIDE SEQUENCE</scope>
    <source>
        <strain evidence="2">CGMCC 4.7430</strain>
    </source>
</reference>
<dbReference type="InterPro" id="IPR010982">
    <property type="entry name" value="Lambda_DNA-bd_dom_sf"/>
</dbReference>
<evidence type="ECO:0000259" key="1">
    <source>
        <dbReference type="PROSITE" id="PS50943"/>
    </source>
</evidence>
<dbReference type="PROSITE" id="PS50943">
    <property type="entry name" value="HTH_CROC1"/>
    <property type="match status" value="1"/>
</dbReference>
<dbReference type="AlphaFoldDB" id="A0A918ADD9"/>
<name>A0A918ADD9_9ACTN</name>
<feature type="domain" description="HTH cro/C1-type" evidence="1">
    <location>
        <begin position="21"/>
        <end position="75"/>
    </location>
</feature>
<accession>A0A918ADD9</accession>
<comment type="caution">
    <text evidence="2">The sequence shown here is derived from an EMBL/GenBank/DDBJ whole genome shotgun (WGS) entry which is preliminary data.</text>
</comment>
<dbReference type="EMBL" id="BMNK01000018">
    <property type="protein sequence ID" value="GGP15259.1"/>
    <property type="molecule type" value="Genomic_DNA"/>
</dbReference>